<feature type="transmembrane region" description="Helical" evidence="5">
    <location>
        <begin position="12"/>
        <end position="31"/>
    </location>
</feature>
<protein>
    <submittedName>
        <fullName evidence="8">Methyl-accepting chemotaxis protein</fullName>
    </submittedName>
</protein>
<dbReference type="SUPFAM" id="SSF58104">
    <property type="entry name" value="Methyl-accepting chemotaxis protein (MCP) signaling domain"/>
    <property type="match status" value="3"/>
</dbReference>
<keyword evidence="1 3" id="KW-0807">Transducer</keyword>
<evidence type="ECO:0000256" key="2">
    <source>
        <dbReference type="ARBA" id="ARBA00029447"/>
    </source>
</evidence>
<dbReference type="AlphaFoldDB" id="A0A562VPM3"/>
<evidence type="ECO:0000313" key="9">
    <source>
        <dbReference type="Proteomes" id="UP000319449"/>
    </source>
</evidence>
<dbReference type="PROSITE" id="PS50111">
    <property type="entry name" value="CHEMOTAXIS_TRANSDUC_2"/>
    <property type="match status" value="1"/>
</dbReference>
<proteinExistence type="inferred from homology"/>
<evidence type="ECO:0000256" key="1">
    <source>
        <dbReference type="ARBA" id="ARBA00023224"/>
    </source>
</evidence>
<feature type="transmembrane region" description="Helical" evidence="5">
    <location>
        <begin position="138"/>
        <end position="160"/>
    </location>
</feature>
<evidence type="ECO:0000259" key="7">
    <source>
        <dbReference type="PROSITE" id="PS50885"/>
    </source>
</evidence>
<reference evidence="8 9" key="1">
    <citation type="submission" date="2019-07" db="EMBL/GenBank/DDBJ databases">
        <title>Genomic Encyclopedia of Archaeal and Bacterial Type Strains, Phase II (KMG-II): from individual species to whole genera.</title>
        <authorList>
            <person name="Goeker M."/>
        </authorList>
    </citation>
    <scope>NUCLEOTIDE SEQUENCE [LARGE SCALE GENOMIC DNA]</scope>
    <source>
        <strain evidence="8 9">ATCC BAA-1139</strain>
    </source>
</reference>
<dbReference type="PANTHER" id="PTHR32089">
    <property type="entry name" value="METHYL-ACCEPTING CHEMOTAXIS PROTEIN MCPB"/>
    <property type="match status" value="1"/>
</dbReference>
<dbReference type="Pfam" id="PF00672">
    <property type="entry name" value="HAMP"/>
    <property type="match status" value="1"/>
</dbReference>
<feature type="region of interest" description="Disordered" evidence="4">
    <location>
        <begin position="663"/>
        <end position="704"/>
    </location>
</feature>
<dbReference type="Proteomes" id="UP000319449">
    <property type="component" value="Unassembled WGS sequence"/>
</dbReference>
<keyword evidence="9" id="KW-1185">Reference proteome</keyword>
<dbReference type="PROSITE" id="PS50885">
    <property type="entry name" value="HAMP"/>
    <property type="match status" value="1"/>
</dbReference>
<evidence type="ECO:0000256" key="4">
    <source>
        <dbReference type="SAM" id="MobiDB-lite"/>
    </source>
</evidence>
<dbReference type="InterPro" id="IPR003660">
    <property type="entry name" value="HAMP_dom"/>
</dbReference>
<comment type="similarity">
    <text evidence="2">Belongs to the methyl-accepting chemotaxis (MCP) protein family.</text>
</comment>
<keyword evidence="5" id="KW-0812">Transmembrane</keyword>
<evidence type="ECO:0000313" key="8">
    <source>
        <dbReference type="EMBL" id="TWJ19798.1"/>
    </source>
</evidence>
<organism evidence="8 9">
    <name type="scientific">Geobacter argillaceus</name>
    <dbReference type="NCBI Taxonomy" id="345631"/>
    <lineage>
        <taxon>Bacteria</taxon>
        <taxon>Pseudomonadati</taxon>
        <taxon>Thermodesulfobacteriota</taxon>
        <taxon>Desulfuromonadia</taxon>
        <taxon>Geobacterales</taxon>
        <taxon>Geobacteraceae</taxon>
        <taxon>Geobacter</taxon>
    </lineage>
</organism>
<dbReference type="RefSeq" id="WP_145019949.1">
    <property type="nucleotide sequence ID" value="NZ_VLLN01000006.1"/>
</dbReference>
<evidence type="ECO:0000259" key="6">
    <source>
        <dbReference type="PROSITE" id="PS50111"/>
    </source>
</evidence>
<dbReference type="EMBL" id="VLLN01000006">
    <property type="protein sequence ID" value="TWJ19798.1"/>
    <property type="molecule type" value="Genomic_DNA"/>
</dbReference>
<feature type="compositionally biased region" description="Polar residues" evidence="4">
    <location>
        <begin position="689"/>
        <end position="704"/>
    </location>
</feature>
<dbReference type="GO" id="GO:0016020">
    <property type="term" value="C:membrane"/>
    <property type="evidence" value="ECO:0007669"/>
    <property type="project" value="InterPro"/>
</dbReference>
<name>A0A562VPM3_9BACT</name>
<dbReference type="CDD" id="cd06225">
    <property type="entry name" value="HAMP"/>
    <property type="match status" value="1"/>
</dbReference>
<dbReference type="Pfam" id="PF00015">
    <property type="entry name" value="MCPsignal"/>
    <property type="match status" value="1"/>
</dbReference>
<dbReference type="OrthoDB" id="5523945at2"/>
<dbReference type="Gene3D" id="1.10.287.950">
    <property type="entry name" value="Methyl-accepting chemotaxis protein"/>
    <property type="match status" value="3"/>
</dbReference>
<dbReference type="GO" id="GO:0007165">
    <property type="term" value="P:signal transduction"/>
    <property type="evidence" value="ECO:0007669"/>
    <property type="project" value="UniProtKB-KW"/>
</dbReference>
<sequence length="704" mass="76035">MALHSISRKFLFRLLLVLFLGQIVIGVWSYVDRHTTSEENLDRKARVQAKMLAAIATRSMSDFDFTYMGLVIDETMKDPDLRNVMLVDKDGTALFENSTATKGEDLSTIQVPVTASGDIKLIVSYSDTGVRKRLLHQLIINVALQVGIFFVVALTILFFFRRDLGEKISAINAAIEHIREGDLTRKIPSLGDDEFGDITKGLNFMAEQLHSTVSRLASLGNGLASAMESLNANFETVSSSARTQQQSTEKVLNDISDASAAQQRILDNTNSLAELSQDNSTALNEISSTFTETEAHIDSLNLNVNVIYSTIAQLNQSAKAVASVVDNASSAAADTAGSVRAINDLVQTIDAAVTTTSSLSDQVIGVVSEKGIVQVENAIASMEQIKSFVSSLTMTMSQLDTRSKDVAKILAVIREVTDQAHLLSLNAQIIAGQAGEHGRSFAVVANEMKLHSAKTAASTKEIESIIQAIRGQITAAVEETHNTFLTVTDGSQIVSCAGAALHEVLDASRRSAEMVKGIELSTKEQSRLASHILGVVSKLETVNREVKRATDEEVQSIVYLEEGLRAIRDSMEVTRSATQEQGTSLEVITENIQSANAKTGEIAAASLQQKNVNGLISESMRTITAHGGNTLAAVQDAAERISSVYRDVELLRREMGMFRVSGLQPDLPADEPGDQLSEQLAVDTRSEKGYTTTGFDTSVSSRDV</sequence>
<dbReference type="SMART" id="SM00283">
    <property type="entry name" value="MA"/>
    <property type="match status" value="1"/>
</dbReference>
<gene>
    <name evidence="8" type="ORF">JN12_01282</name>
</gene>
<feature type="domain" description="Methyl-accepting transducer" evidence="6">
    <location>
        <begin position="268"/>
        <end position="540"/>
    </location>
</feature>
<evidence type="ECO:0000256" key="5">
    <source>
        <dbReference type="SAM" id="Phobius"/>
    </source>
</evidence>
<accession>A0A562VPM3</accession>
<dbReference type="InterPro" id="IPR004089">
    <property type="entry name" value="MCPsignal_dom"/>
</dbReference>
<dbReference type="SMART" id="SM00304">
    <property type="entry name" value="HAMP"/>
    <property type="match status" value="1"/>
</dbReference>
<keyword evidence="5" id="KW-1133">Transmembrane helix</keyword>
<evidence type="ECO:0000256" key="3">
    <source>
        <dbReference type="PROSITE-ProRule" id="PRU00284"/>
    </source>
</evidence>
<comment type="caution">
    <text evidence="8">The sequence shown here is derived from an EMBL/GenBank/DDBJ whole genome shotgun (WGS) entry which is preliminary data.</text>
</comment>
<keyword evidence="5" id="KW-0472">Membrane</keyword>
<feature type="domain" description="HAMP" evidence="7">
    <location>
        <begin position="162"/>
        <end position="214"/>
    </location>
</feature>
<dbReference type="PANTHER" id="PTHR32089:SF112">
    <property type="entry name" value="LYSOZYME-LIKE PROTEIN-RELATED"/>
    <property type="match status" value="1"/>
</dbReference>